<dbReference type="Proteomes" id="UP000719766">
    <property type="component" value="Unassembled WGS sequence"/>
</dbReference>
<evidence type="ECO:0000256" key="2">
    <source>
        <dbReference type="SAM" id="Phobius"/>
    </source>
</evidence>
<dbReference type="AlphaFoldDB" id="A0A9P7DG00"/>
<keyword evidence="2" id="KW-0812">Transmembrane</keyword>
<feature type="transmembrane region" description="Helical" evidence="2">
    <location>
        <begin position="7"/>
        <end position="27"/>
    </location>
</feature>
<sequence>MGLISFLFCVARIVVAVLLVILTPTISIGAGGWVAYGILIVFCLVYLTLFLILVIKVIEAVVRILSRVGFDHSRRPVDSVFIGVLSLLGCCRPRRGGRERRHYKATEVRHSPVARDSFAARDSSPYVPPNASFAQKDTGSSSSHHSGGPPPSVLRPKHALQPRSPQLIRPHIH</sequence>
<protein>
    <submittedName>
        <fullName evidence="3">Uncharacterized protein</fullName>
    </submittedName>
</protein>
<comment type="caution">
    <text evidence="3">The sequence shown here is derived from an EMBL/GenBank/DDBJ whole genome shotgun (WGS) entry which is preliminary data.</text>
</comment>
<dbReference type="OrthoDB" id="5312224at2759"/>
<dbReference type="EMBL" id="JABBWE010000040">
    <property type="protein sequence ID" value="KAG1791902.1"/>
    <property type="molecule type" value="Genomic_DNA"/>
</dbReference>
<feature type="region of interest" description="Disordered" evidence="1">
    <location>
        <begin position="129"/>
        <end position="173"/>
    </location>
</feature>
<dbReference type="RefSeq" id="XP_041158640.1">
    <property type="nucleotide sequence ID" value="XM_041311135.1"/>
</dbReference>
<organism evidence="3 4">
    <name type="scientific">Suillus plorans</name>
    <dbReference type="NCBI Taxonomy" id="116603"/>
    <lineage>
        <taxon>Eukaryota</taxon>
        <taxon>Fungi</taxon>
        <taxon>Dikarya</taxon>
        <taxon>Basidiomycota</taxon>
        <taxon>Agaricomycotina</taxon>
        <taxon>Agaricomycetes</taxon>
        <taxon>Agaricomycetidae</taxon>
        <taxon>Boletales</taxon>
        <taxon>Suillineae</taxon>
        <taxon>Suillaceae</taxon>
        <taxon>Suillus</taxon>
    </lineage>
</organism>
<feature type="transmembrane region" description="Helical" evidence="2">
    <location>
        <begin position="33"/>
        <end position="58"/>
    </location>
</feature>
<dbReference type="GeneID" id="64604899"/>
<name>A0A9P7DG00_9AGAM</name>
<accession>A0A9P7DG00</accession>
<keyword evidence="4" id="KW-1185">Reference proteome</keyword>
<keyword evidence="2" id="KW-1133">Transmembrane helix</keyword>
<evidence type="ECO:0000313" key="4">
    <source>
        <dbReference type="Proteomes" id="UP000719766"/>
    </source>
</evidence>
<reference evidence="3" key="1">
    <citation type="journal article" date="2020" name="New Phytol.">
        <title>Comparative genomics reveals dynamic genome evolution in host specialist ectomycorrhizal fungi.</title>
        <authorList>
            <person name="Lofgren L.A."/>
            <person name="Nguyen N.H."/>
            <person name="Vilgalys R."/>
            <person name="Ruytinx J."/>
            <person name="Liao H.L."/>
            <person name="Branco S."/>
            <person name="Kuo A."/>
            <person name="LaButti K."/>
            <person name="Lipzen A."/>
            <person name="Andreopoulos W."/>
            <person name="Pangilinan J."/>
            <person name="Riley R."/>
            <person name="Hundley H."/>
            <person name="Na H."/>
            <person name="Barry K."/>
            <person name="Grigoriev I.V."/>
            <person name="Stajich J.E."/>
            <person name="Kennedy P.G."/>
        </authorList>
    </citation>
    <scope>NUCLEOTIDE SEQUENCE</scope>
    <source>
        <strain evidence="3">S12</strain>
    </source>
</reference>
<evidence type="ECO:0000256" key="1">
    <source>
        <dbReference type="SAM" id="MobiDB-lite"/>
    </source>
</evidence>
<keyword evidence="2" id="KW-0472">Membrane</keyword>
<gene>
    <name evidence="3" type="ORF">HD556DRAFT_629766</name>
</gene>
<proteinExistence type="predicted"/>
<evidence type="ECO:0000313" key="3">
    <source>
        <dbReference type="EMBL" id="KAG1791902.1"/>
    </source>
</evidence>